<reference evidence="2" key="1">
    <citation type="submission" date="2019-09" db="EMBL/GenBank/DDBJ databases">
        <title>Distinct polysaccharide growth profiles of human intestinal Prevotella copri isolates.</title>
        <authorList>
            <person name="Fehlner-Peach H."/>
            <person name="Magnabosco C."/>
            <person name="Raghavan V."/>
            <person name="Scher J.U."/>
            <person name="Tett A."/>
            <person name="Cox L.M."/>
            <person name="Gottsegen C."/>
            <person name="Watters A."/>
            <person name="Wiltshire- Gordon J.D."/>
            <person name="Segata N."/>
            <person name="Bonneau R."/>
            <person name="Littman D.R."/>
        </authorList>
    </citation>
    <scope>NUCLEOTIDE SEQUENCE [LARGE SCALE GENOMIC DNA]</scope>
    <source>
        <strain evidence="2">iAQ1179</strain>
    </source>
</reference>
<comment type="caution">
    <text evidence="1">The sequence shown here is derived from an EMBL/GenBank/DDBJ whole genome shotgun (WGS) entry which is preliminary data.</text>
</comment>
<name>A0AA90ZJH7_9BACT</name>
<dbReference type="RefSeq" id="WP_153127611.1">
    <property type="nucleotide sequence ID" value="NZ_VZCW01000020.1"/>
</dbReference>
<proteinExistence type="predicted"/>
<accession>A0AA90ZJH7</accession>
<evidence type="ECO:0000313" key="1">
    <source>
        <dbReference type="EMBL" id="MQN11386.1"/>
    </source>
</evidence>
<dbReference type="Proteomes" id="UP000442105">
    <property type="component" value="Unassembled WGS sequence"/>
</dbReference>
<evidence type="ECO:0000313" key="2">
    <source>
        <dbReference type="Proteomes" id="UP000442105"/>
    </source>
</evidence>
<protein>
    <submittedName>
        <fullName evidence="1">Uncharacterized protein</fullName>
    </submittedName>
</protein>
<sequence length="255" mass="29726">MRQKQDNTKDVREEQEHLSDFMGDIGNFDLPDLDLNLVDFLPSDETEETRYTLPKVVPMKEDFVMYDNAQKMAKELRLGFGERFDAFVSGSFIFGDFIEAYLTTQRACAKKMTISTLSLSQNNVDSLHTLMDKGYIEELNLIISVYFWGNERRSLVPYIYKQLDIGDRFQLAVAGVHTKTVHFETLGGRKIIMHGSANLRSSGNIEQFTMEENPELYDFYEEHFNRIIDKYATIRKPIRNSKAWDLFTRMTFDKS</sequence>
<gene>
    <name evidence="1" type="ORF">F7D95_00835</name>
</gene>
<dbReference type="EMBL" id="VZCW01000020">
    <property type="protein sequence ID" value="MQN11386.1"/>
    <property type="molecule type" value="Genomic_DNA"/>
</dbReference>
<organism evidence="1 2">
    <name type="scientific">Segatella copri</name>
    <dbReference type="NCBI Taxonomy" id="165179"/>
    <lineage>
        <taxon>Bacteria</taxon>
        <taxon>Pseudomonadati</taxon>
        <taxon>Bacteroidota</taxon>
        <taxon>Bacteroidia</taxon>
        <taxon>Bacteroidales</taxon>
        <taxon>Prevotellaceae</taxon>
        <taxon>Segatella</taxon>
    </lineage>
</organism>
<dbReference type="AlphaFoldDB" id="A0AA90ZJH7"/>